<proteinExistence type="predicted"/>
<protein>
    <submittedName>
        <fullName evidence="1">Uncharacterized protein</fullName>
    </submittedName>
</protein>
<reference evidence="2" key="1">
    <citation type="journal article" date="2017" name="Nat. Microbiol.">
        <title>Global analysis of biosynthetic gene clusters reveals vast potential of secondary metabolite production in Penicillium species.</title>
        <authorList>
            <person name="Nielsen J.C."/>
            <person name="Grijseels S."/>
            <person name="Prigent S."/>
            <person name="Ji B."/>
            <person name="Dainat J."/>
            <person name="Nielsen K.F."/>
            <person name="Frisvad J.C."/>
            <person name="Workman M."/>
            <person name="Nielsen J."/>
        </authorList>
    </citation>
    <scope>NUCLEOTIDE SEQUENCE [LARGE SCALE GENOMIC DNA]</scope>
    <source>
        <strain evidence="2">IBT 31811</strain>
    </source>
</reference>
<evidence type="ECO:0000313" key="1">
    <source>
        <dbReference type="EMBL" id="OQD78952.1"/>
    </source>
</evidence>
<organism evidence="1 2">
    <name type="scientific">Penicillium antarcticum</name>
    <dbReference type="NCBI Taxonomy" id="416450"/>
    <lineage>
        <taxon>Eukaryota</taxon>
        <taxon>Fungi</taxon>
        <taxon>Dikarya</taxon>
        <taxon>Ascomycota</taxon>
        <taxon>Pezizomycotina</taxon>
        <taxon>Eurotiomycetes</taxon>
        <taxon>Eurotiomycetidae</taxon>
        <taxon>Eurotiales</taxon>
        <taxon>Aspergillaceae</taxon>
        <taxon>Penicillium</taxon>
    </lineage>
</organism>
<name>A0A1V6PQH4_9EURO</name>
<gene>
    <name evidence="1" type="ORF">PENANT_c070G00117</name>
</gene>
<sequence length="96" mass="10627">MDKAILSLTAQQIQELFTICGIEDSEEHLHLVIAHAADHAKGKAPEEPTSPEVQTTRSIFDLELLEKTGRRVEAGNKYSLLSSDGDFLIDSTHRPN</sequence>
<dbReference type="AlphaFoldDB" id="A0A1V6PQH4"/>
<dbReference type="STRING" id="416450.A0A1V6PQH4"/>
<keyword evidence="2" id="KW-1185">Reference proteome</keyword>
<accession>A0A1V6PQH4</accession>
<comment type="caution">
    <text evidence="1">The sequence shown here is derived from an EMBL/GenBank/DDBJ whole genome shotgun (WGS) entry which is preliminary data.</text>
</comment>
<dbReference type="EMBL" id="MDYN01000070">
    <property type="protein sequence ID" value="OQD78952.1"/>
    <property type="molecule type" value="Genomic_DNA"/>
</dbReference>
<dbReference type="Proteomes" id="UP000191672">
    <property type="component" value="Unassembled WGS sequence"/>
</dbReference>
<evidence type="ECO:0000313" key="2">
    <source>
        <dbReference type="Proteomes" id="UP000191672"/>
    </source>
</evidence>